<dbReference type="AlphaFoldDB" id="A0A6J1EBQ1"/>
<dbReference type="Proteomes" id="UP000504609">
    <property type="component" value="Unplaced"/>
</dbReference>
<keyword evidence="1" id="KW-1133">Transmembrane helix</keyword>
<evidence type="ECO:0000313" key="2">
    <source>
        <dbReference type="Proteomes" id="UP000504609"/>
    </source>
</evidence>
<dbReference type="RefSeq" id="XP_022925442.1">
    <property type="nucleotide sequence ID" value="XM_023069674.1"/>
</dbReference>
<gene>
    <name evidence="3" type="primary">LOC111432742</name>
</gene>
<evidence type="ECO:0000313" key="3">
    <source>
        <dbReference type="RefSeq" id="XP_022925442.1"/>
    </source>
</evidence>
<accession>A0A6J1EBQ1</accession>
<dbReference type="Pfam" id="PF03140">
    <property type="entry name" value="DUF247"/>
    <property type="match status" value="2"/>
</dbReference>
<dbReference type="GeneID" id="111432742"/>
<dbReference type="KEGG" id="cmos:111432742"/>
<name>A0A6J1EBQ1_CUCMO</name>
<dbReference type="PANTHER" id="PTHR31170:SF25">
    <property type="entry name" value="BNAA09G04570D PROTEIN"/>
    <property type="match status" value="1"/>
</dbReference>
<keyword evidence="1" id="KW-0812">Transmembrane</keyword>
<sequence length="401" mass="47258">MELSRLHNKDALVEIITQNLNSHLENLPDDLERKDNGASIYRIPDHIKKVHPKAFKPKRVSFGPYHHGELHLSPMEKMKHLALRYFERRCGLCVEDIVNELWDMLEDLQRSYDKLDDEWKKKPTKFLEVMILDGCLMMQVLLEDTDVSKFTTTDVLRDMLLLENQLPMKLLDKLYLMSMPEHNKKVKSLVWEFRNLPTEVKKTLLERDYLHLLDMYRAELVFYKGNEWKPLQRSHLGMGHEIQLATRFHKAGIKFKKGCNLMDVYFDRKRGVLSLPFIEMNAHIDSGLVNAMAFEKLYGIDNIVDSFVILMGNLMEKDEVDSFNQLAKGEVLGMWGHYNYVYNSVNEHCKRPWRIWWTTLKDVNFQSPWTIISTLSALIGFAFLIIQTVYGVYGYYMPRRS</sequence>
<feature type="transmembrane region" description="Helical" evidence="1">
    <location>
        <begin position="369"/>
        <end position="396"/>
    </location>
</feature>
<keyword evidence="2" id="KW-1185">Reference proteome</keyword>
<proteinExistence type="predicted"/>
<protein>
    <submittedName>
        <fullName evidence="3">UPF0481 protein At3g47200-like</fullName>
    </submittedName>
</protein>
<keyword evidence="1" id="KW-0472">Membrane</keyword>
<evidence type="ECO:0000256" key="1">
    <source>
        <dbReference type="SAM" id="Phobius"/>
    </source>
</evidence>
<dbReference type="PANTHER" id="PTHR31170">
    <property type="entry name" value="BNAC04G53230D PROTEIN"/>
    <property type="match status" value="1"/>
</dbReference>
<dbReference type="InterPro" id="IPR004158">
    <property type="entry name" value="DUF247_pln"/>
</dbReference>
<organism evidence="2 3">
    <name type="scientific">Cucurbita moschata</name>
    <name type="common">Winter crookneck squash</name>
    <name type="synonym">Cucurbita pepo var. moschata</name>
    <dbReference type="NCBI Taxonomy" id="3662"/>
    <lineage>
        <taxon>Eukaryota</taxon>
        <taxon>Viridiplantae</taxon>
        <taxon>Streptophyta</taxon>
        <taxon>Embryophyta</taxon>
        <taxon>Tracheophyta</taxon>
        <taxon>Spermatophyta</taxon>
        <taxon>Magnoliopsida</taxon>
        <taxon>eudicotyledons</taxon>
        <taxon>Gunneridae</taxon>
        <taxon>Pentapetalae</taxon>
        <taxon>rosids</taxon>
        <taxon>fabids</taxon>
        <taxon>Cucurbitales</taxon>
        <taxon>Cucurbitaceae</taxon>
        <taxon>Cucurbiteae</taxon>
        <taxon>Cucurbita</taxon>
    </lineage>
</organism>
<reference evidence="3" key="1">
    <citation type="submission" date="2025-08" db="UniProtKB">
        <authorList>
            <consortium name="RefSeq"/>
        </authorList>
    </citation>
    <scope>IDENTIFICATION</scope>
    <source>
        <tissue evidence="3">Young leaves</tissue>
    </source>
</reference>